<feature type="transmembrane region" description="Helical" evidence="1">
    <location>
        <begin position="227"/>
        <end position="247"/>
    </location>
</feature>
<feature type="transmembrane region" description="Helical" evidence="1">
    <location>
        <begin position="253"/>
        <end position="271"/>
    </location>
</feature>
<keyword evidence="1" id="KW-0472">Membrane</keyword>
<comment type="caution">
    <text evidence="2">The sequence shown here is derived from an EMBL/GenBank/DDBJ whole genome shotgun (WGS) entry which is preliminary data.</text>
</comment>
<evidence type="ECO:0000313" key="2">
    <source>
        <dbReference type="EMBL" id="GKV35138.1"/>
    </source>
</evidence>
<dbReference type="PANTHER" id="PTHR46201:SF6">
    <property type="entry name" value="PHD FINGER PLANT-LIKE PROTEIN"/>
    <property type="match status" value="1"/>
</dbReference>
<name>A0AAV5LD04_9ROSI</name>
<keyword evidence="1" id="KW-1133">Transmembrane helix</keyword>
<accession>A0AAV5LD04</accession>
<dbReference type="AlphaFoldDB" id="A0AAV5LD04"/>
<organism evidence="2 3">
    <name type="scientific">Rubroshorea leprosula</name>
    <dbReference type="NCBI Taxonomy" id="152421"/>
    <lineage>
        <taxon>Eukaryota</taxon>
        <taxon>Viridiplantae</taxon>
        <taxon>Streptophyta</taxon>
        <taxon>Embryophyta</taxon>
        <taxon>Tracheophyta</taxon>
        <taxon>Spermatophyta</taxon>
        <taxon>Magnoliopsida</taxon>
        <taxon>eudicotyledons</taxon>
        <taxon>Gunneridae</taxon>
        <taxon>Pentapetalae</taxon>
        <taxon>rosids</taxon>
        <taxon>malvids</taxon>
        <taxon>Malvales</taxon>
        <taxon>Dipterocarpaceae</taxon>
        <taxon>Rubroshorea</taxon>
    </lineage>
</organism>
<evidence type="ECO:0000256" key="1">
    <source>
        <dbReference type="SAM" id="Phobius"/>
    </source>
</evidence>
<reference evidence="2 3" key="1">
    <citation type="journal article" date="2021" name="Commun. Biol.">
        <title>The genome of Shorea leprosula (Dipterocarpaceae) highlights the ecological relevance of drought in aseasonal tropical rainforests.</title>
        <authorList>
            <person name="Ng K.K.S."/>
            <person name="Kobayashi M.J."/>
            <person name="Fawcett J.A."/>
            <person name="Hatakeyama M."/>
            <person name="Paape T."/>
            <person name="Ng C.H."/>
            <person name="Ang C.C."/>
            <person name="Tnah L.H."/>
            <person name="Lee C.T."/>
            <person name="Nishiyama T."/>
            <person name="Sese J."/>
            <person name="O'Brien M.J."/>
            <person name="Copetti D."/>
            <person name="Mohd Noor M.I."/>
            <person name="Ong R.C."/>
            <person name="Putra M."/>
            <person name="Sireger I.Z."/>
            <person name="Indrioko S."/>
            <person name="Kosugi Y."/>
            <person name="Izuno A."/>
            <person name="Isagi Y."/>
            <person name="Lee S.L."/>
            <person name="Shimizu K.K."/>
        </authorList>
    </citation>
    <scope>NUCLEOTIDE SEQUENCE [LARGE SCALE GENOMIC DNA]</scope>
    <source>
        <strain evidence="2">214</strain>
    </source>
</reference>
<protein>
    <submittedName>
        <fullName evidence="2">Uncharacterized protein</fullName>
    </submittedName>
</protein>
<dbReference type="PANTHER" id="PTHR46201">
    <property type="entry name" value="PHD FINGER PROTEIN MALE MEIOCYTE DEATH 1-RELATED"/>
    <property type="match status" value="1"/>
</dbReference>
<keyword evidence="1" id="KW-0812">Transmembrane</keyword>
<proteinExistence type="predicted"/>
<evidence type="ECO:0000313" key="3">
    <source>
        <dbReference type="Proteomes" id="UP001054252"/>
    </source>
</evidence>
<sequence>MVENRTNSRPLKRARRSARVTADLPDFIAFPPAVGSVKPFRLAVGSFLLSNARPTVAFSPPVLPCLMTWQILLRVGDPMPDEPDLASVVVALDVVEEDVTRSTRSVYCDQCRVVGWSGNPVCRKRYHFIIRSENGGGMDGYYKSCSSCGNPLQFSDSRCKWCNQLIATDDFEDWVYSQFEDNTHMLHGVVHSNGYGHLLTVNGREGGSNVLSGSDIMNFWDRLCAALSVRSGPIDYCFGIIFSWILVDKDLHWLDSILFGIIVMEYISFFFSSNLTYKIFSPNIKDGGLLAN</sequence>
<keyword evidence="3" id="KW-1185">Reference proteome</keyword>
<gene>
    <name evidence="2" type="ORF">SLEP1_g43447</name>
</gene>
<dbReference type="Proteomes" id="UP001054252">
    <property type="component" value="Unassembled WGS sequence"/>
</dbReference>
<dbReference type="EMBL" id="BPVZ01000109">
    <property type="protein sequence ID" value="GKV35138.1"/>
    <property type="molecule type" value="Genomic_DNA"/>
</dbReference>